<dbReference type="GO" id="GO:0048813">
    <property type="term" value="P:dendrite morphogenesis"/>
    <property type="evidence" value="ECO:0007669"/>
    <property type="project" value="UniProtKB-ARBA"/>
</dbReference>
<feature type="region of interest" description="Disordered" evidence="11">
    <location>
        <begin position="455"/>
        <end position="476"/>
    </location>
</feature>
<feature type="compositionally biased region" description="Basic and acidic residues" evidence="11">
    <location>
        <begin position="430"/>
        <end position="439"/>
    </location>
</feature>
<dbReference type="GO" id="GO:0008406">
    <property type="term" value="P:gonad development"/>
    <property type="evidence" value="ECO:0007669"/>
    <property type="project" value="UniProtKB-ARBA"/>
</dbReference>
<sequence length="601" mass="66509">MVDDSSYNKLQLCLTWNSFTDNIINSLESSYGDGDFVDVTLACEGESIRAHKLVLSACSQYLKRLLKENPCPHPIIILKDVGVAELKDLLVYMYHGEVRVEQDRIAKLLHTAQILEIRGLQDINQRLDQELDSGINETSSLITPMAEGAQNQDTAACEYKGSQQNNASNVTLLGKSVSLTEKTETAVQTRSVMKSSLGRKPRPIPMLQCIQQPGKVDGNVVMPMAVDRDEDDGGGEESNNSSLAPDHSVFLDDVRVKEETTDVSEQFENFATNQSSTLDENSSDTDQHDFNNGYANPSMILTAGPGRGSLGIGLLAAQMLKRVATRASSNEGVSTGKEAPSLGNILLNSSEADQAGTVTKTQEDSRSDEVTISLFNNKNRQWKMSSGATAQSSSSLGSDTQNQLKGLKPWEQLKLTHTNDRQQTAVNKDVSSDKSRENPTENMDLDAAQFLRKDSFPHNSDQHTYRNSRQTSETEFMRPGEYVPKEGKTSSRFQGIEHMINISPQLRLQMLMCREYKKYTNILLVAMFGREMLATHSLNGTGTSKPRLDIQKVNQIIDAVMTKFGVDQHHVKEAIRIKLNNEDKLKKRLTQKASTGIGGLQ</sequence>
<dbReference type="Pfam" id="PF00651">
    <property type="entry name" value="BTB"/>
    <property type="match status" value="1"/>
</dbReference>
<dbReference type="PANTHER" id="PTHR23110">
    <property type="entry name" value="BTB DOMAIN TRANSCRIPTION FACTOR"/>
    <property type="match status" value="1"/>
</dbReference>
<keyword evidence="6" id="KW-0524">Neurogenesis</keyword>
<feature type="compositionally biased region" description="Basic and acidic residues" evidence="11">
    <location>
        <begin position="455"/>
        <end position="464"/>
    </location>
</feature>
<dbReference type="GO" id="GO:0045467">
    <property type="term" value="P:R7 cell development"/>
    <property type="evidence" value="ECO:0007669"/>
    <property type="project" value="UniProtKB-ARBA"/>
</dbReference>
<keyword evidence="7" id="KW-0805">Transcription regulation</keyword>
<feature type="region of interest" description="Disordered" evidence="11">
    <location>
        <begin position="383"/>
        <end position="402"/>
    </location>
</feature>
<feature type="compositionally biased region" description="Polar residues" evidence="11">
    <location>
        <begin position="271"/>
        <end position="280"/>
    </location>
</feature>
<feature type="region of interest" description="Disordered" evidence="11">
    <location>
        <begin position="349"/>
        <end position="370"/>
    </location>
</feature>
<dbReference type="InterPro" id="IPR011333">
    <property type="entry name" value="SKP1/BTB/POZ_sf"/>
</dbReference>
<dbReference type="PROSITE" id="PS51457">
    <property type="entry name" value="BEN"/>
    <property type="match status" value="1"/>
</dbReference>
<reference evidence="14 15" key="1">
    <citation type="journal article" date="2014" name="Nat. Commun.">
        <title>Molecular traces of alternative social organization in a termite genome.</title>
        <authorList>
            <person name="Terrapon N."/>
            <person name="Li C."/>
            <person name="Robertson H.M."/>
            <person name="Ji L."/>
            <person name="Meng X."/>
            <person name="Booth W."/>
            <person name="Chen Z."/>
            <person name="Childers C.P."/>
            <person name="Glastad K.M."/>
            <person name="Gokhale K."/>
            <person name="Gowin J."/>
            <person name="Gronenberg W."/>
            <person name="Hermansen R.A."/>
            <person name="Hu H."/>
            <person name="Hunt B.G."/>
            <person name="Huylmans A.K."/>
            <person name="Khalil S.M."/>
            <person name="Mitchell R.D."/>
            <person name="Munoz-Torres M.C."/>
            <person name="Mustard J.A."/>
            <person name="Pan H."/>
            <person name="Reese J.T."/>
            <person name="Scharf M.E."/>
            <person name="Sun F."/>
            <person name="Vogel H."/>
            <person name="Xiao J."/>
            <person name="Yang W."/>
            <person name="Yang Z."/>
            <person name="Yang Z."/>
            <person name="Zhou J."/>
            <person name="Zhu J."/>
            <person name="Brent C.S."/>
            <person name="Elsik C.G."/>
            <person name="Goodisman M.A."/>
            <person name="Liberles D.A."/>
            <person name="Roe R.M."/>
            <person name="Vargo E.L."/>
            <person name="Vilcinskas A."/>
            <person name="Wang J."/>
            <person name="Bornberg-Bauer E."/>
            <person name="Korb J."/>
            <person name="Zhang G."/>
            <person name="Liebig J."/>
        </authorList>
    </citation>
    <scope>NUCLEOTIDE SEQUENCE [LARGE SCALE GENOMIC DNA]</scope>
    <source>
        <tissue evidence="14">Whole organism</tissue>
    </source>
</reference>
<feature type="compositionally biased region" description="Polar residues" evidence="11">
    <location>
        <begin position="349"/>
        <end position="360"/>
    </location>
</feature>
<dbReference type="Gene3D" id="1.10.10.2590">
    <property type="entry name" value="BEN domain"/>
    <property type="match status" value="1"/>
</dbReference>
<dbReference type="GO" id="GO:0007464">
    <property type="term" value="P:R3/R4 cell fate commitment"/>
    <property type="evidence" value="ECO:0007669"/>
    <property type="project" value="UniProtKB-ARBA"/>
</dbReference>
<evidence type="ECO:0000259" key="12">
    <source>
        <dbReference type="PROSITE" id="PS50097"/>
    </source>
</evidence>
<keyword evidence="4" id="KW-0221">Differentiation</keyword>
<dbReference type="SMART" id="SM01025">
    <property type="entry name" value="BEN"/>
    <property type="match status" value="1"/>
</dbReference>
<dbReference type="Gene3D" id="3.30.710.10">
    <property type="entry name" value="Potassium Channel Kv1.1, Chain A"/>
    <property type="match status" value="1"/>
</dbReference>
<feature type="region of interest" description="Disordered" evidence="11">
    <location>
        <begin position="271"/>
        <end position="291"/>
    </location>
</feature>
<dbReference type="GO" id="GO:0035167">
    <property type="term" value="P:larval lymph gland hemopoiesis"/>
    <property type="evidence" value="ECO:0007669"/>
    <property type="project" value="UniProtKB-ARBA"/>
</dbReference>
<evidence type="ECO:0000256" key="2">
    <source>
        <dbReference type="ARBA" id="ARBA00022473"/>
    </source>
</evidence>
<evidence type="ECO:0000256" key="6">
    <source>
        <dbReference type="ARBA" id="ARBA00022902"/>
    </source>
</evidence>
<dbReference type="InterPro" id="IPR051095">
    <property type="entry name" value="Dros_DevTransReg"/>
</dbReference>
<dbReference type="AlphaFoldDB" id="A0A067QR35"/>
<comment type="subcellular location">
    <subcellularLocation>
        <location evidence="1">Nucleus</location>
    </subcellularLocation>
</comment>
<dbReference type="SMART" id="SM00225">
    <property type="entry name" value="BTB"/>
    <property type="match status" value="1"/>
</dbReference>
<evidence type="ECO:0000256" key="11">
    <source>
        <dbReference type="SAM" id="MobiDB-lite"/>
    </source>
</evidence>
<dbReference type="CDD" id="cd18315">
    <property type="entry name" value="BTB_POZ_BAB-like"/>
    <property type="match status" value="1"/>
</dbReference>
<keyword evidence="15" id="KW-1185">Reference proteome</keyword>
<dbReference type="Proteomes" id="UP000027135">
    <property type="component" value="Unassembled WGS sequence"/>
</dbReference>
<keyword evidence="8" id="KW-0804">Transcription</keyword>
<feature type="region of interest" description="Disordered" evidence="11">
    <location>
        <begin position="226"/>
        <end position="251"/>
    </location>
</feature>
<comment type="function">
    <text evidence="10">Putative transcription factor required for axon growth and guidance in the central and peripheral nervous systems. Repels CNS axons away from the midline by promoting the expression of the midline repellent sli and its receptor robo.</text>
</comment>
<dbReference type="GO" id="GO:0016199">
    <property type="term" value="P:axon midline choice point recognition"/>
    <property type="evidence" value="ECO:0007669"/>
    <property type="project" value="UniProtKB-ARBA"/>
</dbReference>
<dbReference type="SUPFAM" id="SSF54695">
    <property type="entry name" value="POZ domain"/>
    <property type="match status" value="1"/>
</dbReference>
<dbReference type="GO" id="GO:0005634">
    <property type="term" value="C:nucleus"/>
    <property type="evidence" value="ECO:0007669"/>
    <property type="project" value="UniProtKB-SubCell"/>
</dbReference>
<keyword evidence="2" id="KW-0217">Developmental protein</keyword>
<feature type="compositionally biased region" description="Low complexity" evidence="11">
    <location>
        <begin position="385"/>
        <end position="401"/>
    </location>
</feature>
<evidence type="ECO:0000313" key="15">
    <source>
        <dbReference type="Proteomes" id="UP000027135"/>
    </source>
</evidence>
<evidence type="ECO:0000256" key="7">
    <source>
        <dbReference type="ARBA" id="ARBA00023015"/>
    </source>
</evidence>
<proteinExistence type="predicted"/>
<dbReference type="GO" id="GO:0003677">
    <property type="term" value="F:DNA binding"/>
    <property type="evidence" value="ECO:0007669"/>
    <property type="project" value="InterPro"/>
</dbReference>
<dbReference type="PANTHER" id="PTHR23110:SF111">
    <property type="entry name" value="LONGITUDINALS LACKING PROTEIN, ISOFORMS F_I_K_T"/>
    <property type="match status" value="1"/>
</dbReference>
<dbReference type="EMBL" id="KK853123">
    <property type="protein sequence ID" value="KDR11079.1"/>
    <property type="molecule type" value="Genomic_DNA"/>
</dbReference>
<dbReference type="InParanoid" id="A0A067QR35"/>
<dbReference type="Pfam" id="PF10523">
    <property type="entry name" value="BEN"/>
    <property type="match status" value="1"/>
</dbReference>
<feature type="domain" description="BTB" evidence="12">
    <location>
        <begin position="37"/>
        <end position="102"/>
    </location>
</feature>
<evidence type="ECO:0000256" key="3">
    <source>
        <dbReference type="ARBA" id="ARBA00022499"/>
    </source>
</evidence>
<evidence type="ECO:0000256" key="4">
    <source>
        <dbReference type="ARBA" id="ARBA00022782"/>
    </source>
</evidence>
<evidence type="ECO:0000256" key="1">
    <source>
        <dbReference type="ARBA" id="ARBA00004123"/>
    </source>
</evidence>
<keyword evidence="9" id="KW-0539">Nucleus</keyword>
<accession>A0A067QR35</accession>
<evidence type="ECO:0000313" key="14">
    <source>
        <dbReference type="EMBL" id="KDR11079.1"/>
    </source>
</evidence>
<feature type="domain" description="BEN" evidence="13">
    <location>
        <begin position="478"/>
        <end position="586"/>
    </location>
</feature>
<dbReference type="GO" id="GO:0006357">
    <property type="term" value="P:regulation of transcription by RNA polymerase II"/>
    <property type="evidence" value="ECO:0007669"/>
    <property type="project" value="TreeGrafter"/>
</dbReference>
<dbReference type="PROSITE" id="PS50097">
    <property type="entry name" value="BTB"/>
    <property type="match status" value="1"/>
</dbReference>
<feature type="region of interest" description="Disordered" evidence="11">
    <location>
        <begin position="415"/>
        <end position="442"/>
    </location>
</feature>
<gene>
    <name evidence="14" type="ORF">L798_14664</name>
</gene>
<evidence type="ECO:0000256" key="5">
    <source>
        <dbReference type="ARBA" id="ARBA00022843"/>
    </source>
</evidence>
<keyword evidence="5" id="KW-0832">Ubl conjugation</keyword>
<evidence type="ECO:0000256" key="10">
    <source>
        <dbReference type="ARBA" id="ARBA00037382"/>
    </source>
</evidence>
<protein>
    <submittedName>
        <fullName evidence="14">Protein bric-a-brac 2</fullName>
    </submittedName>
</protein>
<name>A0A067QR35_ZOONE</name>
<evidence type="ECO:0000256" key="9">
    <source>
        <dbReference type="ARBA" id="ARBA00023242"/>
    </source>
</evidence>
<dbReference type="InterPro" id="IPR018379">
    <property type="entry name" value="BEN_domain"/>
</dbReference>
<evidence type="ECO:0000259" key="13">
    <source>
        <dbReference type="PROSITE" id="PS51457"/>
    </source>
</evidence>
<dbReference type="eggNOG" id="ENOG502RR0V">
    <property type="taxonomic scope" value="Eukaryota"/>
</dbReference>
<feature type="compositionally biased region" description="Polar residues" evidence="11">
    <location>
        <begin position="465"/>
        <end position="474"/>
    </location>
</feature>
<dbReference type="GO" id="GO:0045476">
    <property type="term" value="P:nurse cell apoptotic process"/>
    <property type="evidence" value="ECO:0007669"/>
    <property type="project" value="UniProtKB-ARBA"/>
</dbReference>
<organism evidence="14 15">
    <name type="scientific">Zootermopsis nevadensis</name>
    <name type="common">Dampwood termite</name>
    <dbReference type="NCBI Taxonomy" id="136037"/>
    <lineage>
        <taxon>Eukaryota</taxon>
        <taxon>Metazoa</taxon>
        <taxon>Ecdysozoa</taxon>
        <taxon>Arthropoda</taxon>
        <taxon>Hexapoda</taxon>
        <taxon>Insecta</taxon>
        <taxon>Pterygota</taxon>
        <taxon>Neoptera</taxon>
        <taxon>Polyneoptera</taxon>
        <taxon>Dictyoptera</taxon>
        <taxon>Blattodea</taxon>
        <taxon>Blattoidea</taxon>
        <taxon>Termitoidae</taxon>
        <taxon>Termopsidae</taxon>
        <taxon>Zootermopsis</taxon>
    </lineage>
</organism>
<dbReference type="GO" id="GO:0007526">
    <property type="term" value="P:larval somatic muscle development"/>
    <property type="evidence" value="ECO:0007669"/>
    <property type="project" value="UniProtKB-ARBA"/>
</dbReference>
<dbReference type="InterPro" id="IPR000210">
    <property type="entry name" value="BTB/POZ_dom"/>
</dbReference>
<keyword evidence="3" id="KW-1017">Isopeptide bond</keyword>
<evidence type="ECO:0000256" key="8">
    <source>
        <dbReference type="ARBA" id="ARBA00023163"/>
    </source>
</evidence>